<keyword evidence="5 9" id="KW-0812">Transmembrane</keyword>
<evidence type="ECO:0000313" key="11">
    <source>
        <dbReference type="Proteomes" id="UP001465755"/>
    </source>
</evidence>
<evidence type="ECO:0000256" key="3">
    <source>
        <dbReference type="ARBA" id="ARBA00022528"/>
    </source>
</evidence>
<dbReference type="InterPro" id="IPR022796">
    <property type="entry name" value="Chloroa_b-bind"/>
</dbReference>
<dbReference type="EMBL" id="JALJOQ010000067">
    <property type="protein sequence ID" value="KAK9802784.1"/>
    <property type="molecule type" value="Genomic_DNA"/>
</dbReference>
<dbReference type="SUPFAM" id="SSF103511">
    <property type="entry name" value="Chlorophyll a-b binding protein"/>
    <property type="match status" value="2"/>
</dbReference>
<dbReference type="Pfam" id="PF00504">
    <property type="entry name" value="Chloroa_b-bind"/>
    <property type="match status" value="1"/>
</dbReference>
<evidence type="ECO:0000256" key="2">
    <source>
        <dbReference type="ARBA" id="ARBA00004229"/>
    </source>
</evidence>
<dbReference type="AlphaFoldDB" id="A0AAW1P3N8"/>
<dbReference type="Gene3D" id="1.10.3460.10">
    <property type="entry name" value="Chlorophyll a/b binding protein domain"/>
    <property type="match status" value="1"/>
</dbReference>
<dbReference type="GO" id="GO:0016020">
    <property type="term" value="C:membrane"/>
    <property type="evidence" value="ECO:0007669"/>
    <property type="project" value="UniProtKB-SubCell"/>
</dbReference>
<evidence type="ECO:0000313" key="10">
    <source>
        <dbReference type="EMBL" id="KAK9802784.1"/>
    </source>
</evidence>
<keyword evidence="11" id="KW-1185">Reference proteome</keyword>
<accession>A0AAW1P3N8</accession>
<sequence length="145" mass="15626">MACAGIDPAKVGIIPFLKDDESFQDVMAFTGTGPERINGRIAMIAFVAIALTEVTQHKGLLEQLQSYPGKTATLMILISIASLIPKYVSGVSLRDLYDAASREGLPNNFKFFNRTHEVWVGRVAMLGITGLAAVEVLIKKGALFG</sequence>
<comment type="subcellular location">
    <subcellularLocation>
        <location evidence="1">Membrane</location>
        <topology evidence="1">Multi-pass membrane protein</topology>
    </subcellularLocation>
    <subcellularLocation>
        <location evidence="2">Plastid</location>
        <location evidence="2">Chloroplast</location>
    </subcellularLocation>
</comment>
<feature type="transmembrane region" description="Helical" evidence="9">
    <location>
        <begin position="67"/>
        <end position="88"/>
    </location>
</feature>
<keyword evidence="3" id="KW-0150">Chloroplast</keyword>
<dbReference type="Proteomes" id="UP001465755">
    <property type="component" value="Unassembled WGS sequence"/>
</dbReference>
<keyword evidence="4" id="KW-0934">Plastid</keyword>
<feature type="transmembrane region" description="Helical" evidence="9">
    <location>
        <begin position="119"/>
        <end position="138"/>
    </location>
</feature>
<keyword evidence="6 9" id="KW-1133">Transmembrane helix</keyword>
<comment type="caution">
    <text evidence="10">The sequence shown here is derived from an EMBL/GenBank/DDBJ whole genome shotgun (WGS) entry which is preliminary data.</text>
</comment>
<evidence type="ECO:0000256" key="8">
    <source>
        <dbReference type="ARBA" id="ARBA00037956"/>
    </source>
</evidence>
<gene>
    <name evidence="10" type="ORF">WJX73_003440</name>
</gene>
<dbReference type="GO" id="GO:0009507">
    <property type="term" value="C:chloroplast"/>
    <property type="evidence" value="ECO:0007669"/>
    <property type="project" value="UniProtKB-SubCell"/>
</dbReference>
<evidence type="ECO:0000256" key="4">
    <source>
        <dbReference type="ARBA" id="ARBA00022640"/>
    </source>
</evidence>
<protein>
    <recommendedName>
        <fullName evidence="12">Early light-inducible protein</fullName>
    </recommendedName>
</protein>
<reference evidence="10 11" key="1">
    <citation type="journal article" date="2024" name="Nat. Commun.">
        <title>Phylogenomics reveals the evolutionary origins of lichenization in chlorophyte algae.</title>
        <authorList>
            <person name="Puginier C."/>
            <person name="Libourel C."/>
            <person name="Otte J."/>
            <person name="Skaloud P."/>
            <person name="Haon M."/>
            <person name="Grisel S."/>
            <person name="Petersen M."/>
            <person name="Berrin J.G."/>
            <person name="Delaux P.M."/>
            <person name="Dal Grande F."/>
            <person name="Keller J."/>
        </authorList>
    </citation>
    <scope>NUCLEOTIDE SEQUENCE [LARGE SCALE GENOMIC DNA]</scope>
    <source>
        <strain evidence="10 11">SAG 2036</strain>
    </source>
</reference>
<proteinExistence type="inferred from homology"/>
<dbReference type="PANTHER" id="PTHR14154">
    <property type="entry name" value="UPF0041 BRAIN PROTEIN 44-RELATED"/>
    <property type="match status" value="1"/>
</dbReference>
<evidence type="ECO:0000256" key="6">
    <source>
        <dbReference type="ARBA" id="ARBA00022989"/>
    </source>
</evidence>
<comment type="similarity">
    <text evidence="8">Belongs to the ELIP/psbS family.</text>
</comment>
<name>A0AAW1P3N8_9CHLO</name>
<keyword evidence="7 9" id="KW-0472">Membrane</keyword>
<evidence type="ECO:0000256" key="7">
    <source>
        <dbReference type="ARBA" id="ARBA00023136"/>
    </source>
</evidence>
<evidence type="ECO:0000256" key="1">
    <source>
        <dbReference type="ARBA" id="ARBA00004141"/>
    </source>
</evidence>
<feature type="transmembrane region" description="Helical" evidence="9">
    <location>
        <begin position="37"/>
        <end position="55"/>
    </location>
</feature>
<evidence type="ECO:0000256" key="9">
    <source>
        <dbReference type="SAM" id="Phobius"/>
    </source>
</evidence>
<organism evidence="10 11">
    <name type="scientific">Symbiochloris irregularis</name>
    <dbReference type="NCBI Taxonomy" id="706552"/>
    <lineage>
        <taxon>Eukaryota</taxon>
        <taxon>Viridiplantae</taxon>
        <taxon>Chlorophyta</taxon>
        <taxon>core chlorophytes</taxon>
        <taxon>Trebouxiophyceae</taxon>
        <taxon>Trebouxiales</taxon>
        <taxon>Trebouxiaceae</taxon>
        <taxon>Symbiochloris</taxon>
    </lineage>
</organism>
<evidence type="ECO:0008006" key="12">
    <source>
        <dbReference type="Google" id="ProtNLM"/>
    </source>
</evidence>
<evidence type="ECO:0000256" key="5">
    <source>
        <dbReference type="ARBA" id="ARBA00022692"/>
    </source>
</evidence>